<evidence type="ECO:0000256" key="1">
    <source>
        <dbReference type="ARBA" id="ARBA00001933"/>
    </source>
</evidence>
<reference evidence="9 10" key="1">
    <citation type="submission" date="2015-11" db="EMBL/GenBank/DDBJ databases">
        <title>Genomic analysis of 38 Legionella species identifies large and diverse effector repertoires.</title>
        <authorList>
            <person name="Burstein D."/>
            <person name="Amaro F."/>
            <person name="Zusman T."/>
            <person name="Lifshitz Z."/>
            <person name="Cohen O."/>
            <person name="Gilbert J.A."/>
            <person name="Pupko T."/>
            <person name="Shuman H.A."/>
            <person name="Segal G."/>
        </authorList>
    </citation>
    <scope>NUCLEOTIDE SEQUENCE [LARGE SCALE GENOMIC DNA]</scope>
    <source>
        <strain evidence="9 10">CDC#1442-AUS-E</strain>
    </source>
</reference>
<dbReference type="GO" id="GO:0030170">
    <property type="term" value="F:pyridoxal phosphate binding"/>
    <property type="evidence" value="ECO:0007669"/>
    <property type="project" value="InterPro"/>
</dbReference>
<dbReference type="InterPro" id="IPR004838">
    <property type="entry name" value="NHTrfase_class1_PyrdxlP-BS"/>
</dbReference>
<dbReference type="GO" id="GO:0008483">
    <property type="term" value="F:transaminase activity"/>
    <property type="evidence" value="ECO:0007669"/>
    <property type="project" value="UniProtKB-KW"/>
</dbReference>
<dbReference type="CDD" id="cd00609">
    <property type="entry name" value="AAT_like"/>
    <property type="match status" value="1"/>
</dbReference>
<dbReference type="InterPro" id="IPR015421">
    <property type="entry name" value="PyrdxlP-dep_Trfase_major"/>
</dbReference>
<dbReference type="InterPro" id="IPR050596">
    <property type="entry name" value="AspAT/PAT-like"/>
</dbReference>
<dbReference type="EMBL" id="LNYS01000006">
    <property type="protein sequence ID" value="KTD51399.1"/>
    <property type="molecule type" value="Genomic_DNA"/>
</dbReference>
<feature type="domain" description="Aminotransferase class I/classII large" evidence="8">
    <location>
        <begin position="415"/>
        <end position="603"/>
    </location>
</feature>
<dbReference type="GO" id="GO:0006520">
    <property type="term" value="P:amino acid metabolic process"/>
    <property type="evidence" value="ECO:0007669"/>
    <property type="project" value="InterPro"/>
</dbReference>
<comment type="cofactor">
    <cofactor evidence="1">
        <name>pyridoxal 5'-phosphate</name>
        <dbReference type="ChEBI" id="CHEBI:597326"/>
    </cofactor>
</comment>
<sequence length="811" mass="92476">MRDPVGQNANNADQVMTQATWVNHIESLIEQGLSPKEIAAGMLKPTGKTGYLNLQNKPYLIKAGMGRPTYPASVAAVLKKYFSNIEETAKKERRELENTSGKGALDYGDPQGDEANRKMMAAAMSNWYDAPISPQDILFTVGGAGGLHLVFEVLNQLNDNVPFRMITPFPHYSLYASNPGHKLHPIDVFKLPGYKLTAEAIEASIIEAYEAAKEDHIQPKAILICNPNNPMGTVIDAEEMKKIAVVLKKYPDLRVIFDEAYTEMNYVRRGLLEILEDLLKENPNLKIILDEAHEKMGMEEKVNFLNLVGALLQQHKLQKEHLPNLRKEYYKTLDTVMSGSISLNTMYRFLTLRSQLAYLEKAASNLLVDKSIKDNYGDKVYHSLRKLASALEKDPRLPEMLEQAQAIKDKENASLAKLAPELLDRIIIMRSATKAFSAAGERLAVLMAFDPVFMRELKTLQINTVGHAPRSLQKAYAETMANLNEKEHLLMKYFYKAKVDYVTQRAKQMGITLPSAEYRTEGTFYVPVDLSELFGMKIPKGASRALEKEGVVSNDLELAYSLLYKDLLSISPFSYCGVDGKKGYMRITCCSPQDELREMMDRIEKRILKVRLEKNKKMRHEIEQLLHSYENIETTFSRSSLLAEPSSRDRWAEQSPKNEPSLSSSQEEERSSIEEFAREIRIRYQNISREKEPSARGVKKANQQLENILSELRPAIMRATRLGQRIAARKIKNFLSHNFLASKNVKDKKNQQREEDAIWKRVVDKMFNKDCPQKESLLCLTREKRMDYAEYTEALNKLQTNDSVPQRPRTQ</sequence>
<feature type="region of interest" description="Disordered" evidence="7">
    <location>
        <begin position="92"/>
        <end position="112"/>
    </location>
</feature>
<evidence type="ECO:0000256" key="5">
    <source>
        <dbReference type="ARBA" id="ARBA00022898"/>
    </source>
</evidence>
<dbReference type="Gene3D" id="3.90.1150.10">
    <property type="entry name" value="Aspartate Aminotransferase, domain 1"/>
    <property type="match status" value="1"/>
</dbReference>
<dbReference type="PANTHER" id="PTHR46383:SF1">
    <property type="entry name" value="ASPARTATE AMINOTRANSFERASE"/>
    <property type="match status" value="1"/>
</dbReference>
<evidence type="ECO:0000259" key="8">
    <source>
        <dbReference type="Pfam" id="PF00155"/>
    </source>
</evidence>
<evidence type="ECO:0000313" key="9">
    <source>
        <dbReference type="EMBL" id="KTD51399.1"/>
    </source>
</evidence>
<evidence type="ECO:0000256" key="7">
    <source>
        <dbReference type="SAM" id="MobiDB-lite"/>
    </source>
</evidence>
<feature type="region of interest" description="Disordered" evidence="7">
    <location>
        <begin position="645"/>
        <end position="670"/>
    </location>
</feature>
<keyword evidence="5" id="KW-0663">Pyridoxal phosphate</keyword>
<keyword evidence="6" id="KW-0175">Coiled coil</keyword>
<dbReference type="Gene3D" id="3.40.640.10">
    <property type="entry name" value="Type I PLP-dependent aspartate aminotransferase-like (Major domain)"/>
    <property type="match status" value="2"/>
</dbReference>
<comment type="caution">
    <text evidence="9">The sequence shown here is derived from an EMBL/GenBank/DDBJ whole genome shotgun (WGS) entry which is preliminary data.</text>
</comment>
<evidence type="ECO:0000256" key="6">
    <source>
        <dbReference type="SAM" id="Coils"/>
    </source>
</evidence>
<dbReference type="InterPro" id="IPR015424">
    <property type="entry name" value="PyrdxlP-dep_Trfase"/>
</dbReference>
<comment type="similarity">
    <text evidence="2">Belongs to the class-I pyridoxal-phosphate-dependent aminotransferase family.</text>
</comment>
<dbReference type="Pfam" id="PF00155">
    <property type="entry name" value="Aminotran_1_2"/>
    <property type="match status" value="2"/>
</dbReference>
<gene>
    <name evidence="9" type="primary">aatA_2</name>
    <name evidence="9" type="ORF">Lqui_0243</name>
</gene>
<dbReference type="PROSITE" id="PS00105">
    <property type="entry name" value="AA_TRANSFER_CLASS_1"/>
    <property type="match status" value="1"/>
</dbReference>
<evidence type="ECO:0000313" key="10">
    <source>
        <dbReference type="Proteomes" id="UP000054618"/>
    </source>
</evidence>
<keyword evidence="4 9" id="KW-0808">Transferase</keyword>
<proteinExistence type="inferred from homology"/>
<dbReference type="PANTHER" id="PTHR46383">
    <property type="entry name" value="ASPARTATE AMINOTRANSFERASE"/>
    <property type="match status" value="1"/>
</dbReference>
<dbReference type="STRING" id="45073.Lqui_0243"/>
<evidence type="ECO:0000256" key="2">
    <source>
        <dbReference type="ARBA" id="ARBA00007441"/>
    </source>
</evidence>
<dbReference type="InterPro" id="IPR015422">
    <property type="entry name" value="PyrdxlP-dep_Trfase_small"/>
</dbReference>
<evidence type="ECO:0000256" key="4">
    <source>
        <dbReference type="ARBA" id="ARBA00022679"/>
    </source>
</evidence>
<keyword evidence="3 9" id="KW-0032">Aminotransferase</keyword>
<dbReference type="SUPFAM" id="SSF53383">
    <property type="entry name" value="PLP-dependent transferases"/>
    <property type="match status" value="2"/>
</dbReference>
<dbReference type="AlphaFoldDB" id="A0A0W0Y2V8"/>
<dbReference type="RefSeq" id="WP_058506383.1">
    <property type="nucleotide sequence ID" value="NZ_CAAAIK010000020.1"/>
</dbReference>
<accession>A0A0W0Y2V8</accession>
<name>A0A0W0Y2V8_9GAMM</name>
<protein>
    <submittedName>
        <fullName evidence="9">Aspartate aminotransferase A</fullName>
    </submittedName>
</protein>
<dbReference type="OrthoDB" id="9813612at2"/>
<dbReference type="Proteomes" id="UP000054618">
    <property type="component" value="Unassembled WGS sequence"/>
</dbReference>
<organism evidence="9 10">
    <name type="scientific">Legionella quinlivanii</name>
    <dbReference type="NCBI Taxonomy" id="45073"/>
    <lineage>
        <taxon>Bacteria</taxon>
        <taxon>Pseudomonadati</taxon>
        <taxon>Pseudomonadota</taxon>
        <taxon>Gammaproteobacteria</taxon>
        <taxon>Legionellales</taxon>
        <taxon>Legionellaceae</taxon>
        <taxon>Legionella</taxon>
    </lineage>
</organism>
<dbReference type="InterPro" id="IPR004839">
    <property type="entry name" value="Aminotransferase_I/II_large"/>
</dbReference>
<evidence type="ECO:0000256" key="3">
    <source>
        <dbReference type="ARBA" id="ARBA00022576"/>
    </source>
</evidence>
<feature type="coiled-coil region" evidence="6">
    <location>
        <begin position="593"/>
        <end position="635"/>
    </location>
</feature>
<keyword evidence="10" id="KW-1185">Reference proteome</keyword>
<dbReference type="PATRIC" id="fig|45073.5.peg.257"/>
<feature type="domain" description="Aminotransferase class I/classII large" evidence="8">
    <location>
        <begin position="86"/>
        <end position="265"/>
    </location>
</feature>